<comment type="caution">
    <text evidence="1">The sequence shown here is derived from an EMBL/GenBank/DDBJ whole genome shotgun (WGS) entry which is preliminary data.</text>
</comment>
<name>A0ABD0XZQ6_9HEMI</name>
<sequence>MDVRYRAVGLSQKVRPLLLWVRRSIKVTADDGGNPKPFWNQQQETHLTRLLIFGCIGVRSVLSCSGFVVASRSPLTMTGFDISCAGFVVTSTSPLTMADVRNRFGSTKQQQETHLTHLLIFGCIGVGSYLSRSGFVVPTRTPLTMAGLDYSVYQLHMAGSNMWEMERRYSVAENDSRGLGLPPPSLGMVPSTSEDLHAWSIYRELTYDLKVLVLSVLTIRECHQWVGFSHQAIHIFSNSTLENLLMIYIDSIFFVRELYCDYPLKAEDGVQAPKHFLPGQEAGDDGNWYVQFAILL</sequence>
<keyword evidence="2" id="KW-1185">Reference proteome</keyword>
<dbReference type="EMBL" id="JBFDAA010000017">
    <property type="protein sequence ID" value="KAL1116724.1"/>
    <property type="molecule type" value="Genomic_DNA"/>
</dbReference>
<organism evidence="1 2">
    <name type="scientific">Ranatra chinensis</name>
    <dbReference type="NCBI Taxonomy" id="642074"/>
    <lineage>
        <taxon>Eukaryota</taxon>
        <taxon>Metazoa</taxon>
        <taxon>Ecdysozoa</taxon>
        <taxon>Arthropoda</taxon>
        <taxon>Hexapoda</taxon>
        <taxon>Insecta</taxon>
        <taxon>Pterygota</taxon>
        <taxon>Neoptera</taxon>
        <taxon>Paraneoptera</taxon>
        <taxon>Hemiptera</taxon>
        <taxon>Heteroptera</taxon>
        <taxon>Panheteroptera</taxon>
        <taxon>Nepomorpha</taxon>
        <taxon>Nepidae</taxon>
        <taxon>Ranatrinae</taxon>
        <taxon>Ranatra</taxon>
    </lineage>
</organism>
<reference evidence="1 2" key="1">
    <citation type="submission" date="2024-07" db="EMBL/GenBank/DDBJ databases">
        <title>Chromosome-level genome assembly of the water stick insect Ranatra chinensis (Heteroptera: Nepidae).</title>
        <authorList>
            <person name="Liu X."/>
        </authorList>
    </citation>
    <scope>NUCLEOTIDE SEQUENCE [LARGE SCALE GENOMIC DNA]</scope>
    <source>
        <strain evidence="1">Cailab_2021Rc</strain>
        <tissue evidence="1">Muscle</tissue>
    </source>
</reference>
<gene>
    <name evidence="1" type="ORF">AAG570_005196</name>
</gene>
<evidence type="ECO:0000313" key="1">
    <source>
        <dbReference type="EMBL" id="KAL1116724.1"/>
    </source>
</evidence>
<accession>A0ABD0XZQ6</accession>
<evidence type="ECO:0000313" key="2">
    <source>
        <dbReference type="Proteomes" id="UP001558652"/>
    </source>
</evidence>
<dbReference type="AlphaFoldDB" id="A0ABD0XZQ6"/>
<proteinExistence type="predicted"/>
<dbReference type="Proteomes" id="UP001558652">
    <property type="component" value="Unassembled WGS sequence"/>
</dbReference>
<protein>
    <submittedName>
        <fullName evidence="1">Uncharacterized protein</fullName>
    </submittedName>
</protein>